<proteinExistence type="predicted"/>
<comment type="caution">
    <text evidence="1">The sequence shown here is derived from an EMBL/GenBank/DDBJ whole genome shotgun (WGS) entry which is preliminary data.</text>
</comment>
<evidence type="ECO:0000313" key="2">
    <source>
        <dbReference type="Proteomes" id="UP000053237"/>
    </source>
</evidence>
<protein>
    <submittedName>
        <fullName evidence="1">Uncharacterized protein</fullName>
    </submittedName>
</protein>
<organism evidence="1 2">
    <name type="scientific">Albugo candida</name>
    <dbReference type="NCBI Taxonomy" id="65357"/>
    <lineage>
        <taxon>Eukaryota</taxon>
        <taxon>Sar</taxon>
        <taxon>Stramenopiles</taxon>
        <taxon>Oomycota</taxon>
        <taxon>Peronosporomycetes</taxon>
        <taxon>Albuginales</taxon>
        <taxon>Albuginaceae</taxon>
        <taxon>Albugo</taxon>
    </lineage>
</organism>
<sequence length="150" mass="17185">MLLLWHVCKNISVDRALLKEFNMIEACISIRCVRENPASGQQVRQQVSLKSIMSDFGVESVDRQRSRIPISKDVERSCLIDRILSILNPIDSPVRDLKTFCFTLCPMKALSSLELLTTNKYTHSLKFYRKVLSTSLCALMEAFQHVTAYK</sequence>
<dbReference type="InParanoid" id="A0A024GKT5"/>
<name>A0A024GKT5_9STRA</name>
<dbReference type="Proteomes" id="UP000053237">
    <property type="component" value="Unassembled WGS sequence"/>
</dbReference>
<gene>
    <name evidence="1" type="ORF">BN9_081330</name>
</gene>
<dbReference type="EMBL" id="CAIX01000155">
    <property type="protein sequence ID" value="CCI47155.1"/>
    <property type="molecule type" value="Genomic_DNA"/>
</dbReference>
<evidence type="ECO:0000313" key="1">
    <source>
        <dbReference type="EMBL" id="CCI47155.1"/>
    </source>
</evidence>
<keyword evidence="2" id="KW-1185">Reference proteome</keyword>
<dbReference type="AlphaFoldDB" id="A0A024GKT5"/>
<accession>A0A024GKT5</accession>
<reference evidence="1 2" key="1">
    <citation type="submission" date="2012-05" db="EMBL/GenBank/DDBJ databases">
        <title>Recombination and specialization in a pathogen metapopulation.</title>
        <authorList>
            <person name="Gardiner A."/>
            <person name="Kemen E."/>
            <person name="Schultz-Larsen T."/>
            <person name="MacLean D."/>
            <person name="Van Oosterhout C."/>
            <person name="Jones J.D.G."/>
        </authorList>
    </citation>
    <scope>NUCLEOTIDE SEQUENCE [LARGE SCALE GENOMIC DNA]</scope>
    <source>
        <strain evidence="1 2">Ac Nc2</strain>
    </source>
</reference>